<feature type="signal peptide" evidence="1">
    <location>
        <begin position="1"/>
        <end position="25"/>
    </location>
</feature>
<proteinExistence type="predicted"/>
<evidence type="ECO:0000313" key="2">
    <source>
        <dbReference type="EMBL" id="SMC70390.1"/>
    </source>
</evidence>
<dbReference type="Proteomes" id="UP000192674">
    <property type="component" value="Unassembled WGS sequence"/>
</dbReference>
<reference evidence="2 3" key="1">
    <citation type="submission" date="2017-04" db="EMBL/GenBank/DDBJ databases">
        <authorList>
            <person name="Afonso C.L."/>
            <person name="Miller P.J."/>
            <person name="Scott M.A."/>
            <person name="Spackman E."/>
            <person name="Goraichik I."/>
            <person name="Dimitrov K.M."/>
            <person name="Suarez D.L."/>
            <person name="Swayne D.E."/>
        </authorList>
    </citation>
    <scope>NUCLEOTIDE SEQUENCE [LARGE SCALE GENOMIC DNA]</scope>
    <source>
        <strain evidence="2 3">DSM 43828</strain>
    </source>
</reference>
<dbReference type="Pfam" id="PF03995">
    <property type="entry name" value="Inhibitor_I36"/>
    <property type="match status" value="1"/>
</dbReference>
<evidence type="ECO:0008006" key="4">
    <source>
        <dbReference type="Google" id="ProtNLM"/>
    </source>
</evidence>
<sequence length="144" mass="15333">MKLSSVLATASMVAAFTATGGTATADTVESPCQQGHFCLWSQPNFTGLTHTSTRSAPSWGALTYDNTQVPLTSAAHPVSSLDNRGNGFRVALYYNSGYRGPCFTVAAHGTVSDLRHARLSDGSSAHRRTTSHVFNRSCGPVYDF</sequence>
<keyword evidence="1" id="KW-0732">Signal</keyword>
<organism evidence="2 3">
    <name type="scientific">Kibdelosporangium aridum</name>
    <dbReference type="NCBI Taxonomy" id="2030"/>
    <lineage>
        <taxon>Bacteria</taxon>
        <taxon>Bacillati</taxon>
        <taxon>Actinomycetota</taxon>
        <taxon>Actinomycetes</taxon>
        <taxon>Pseudonocardiales</taxon>
        <taxon>Pseudonocardiaceae</taxon>
        <taxon>Kibdelosporangium</taxon>
    </lineage>
</organism>
<dbReference type="AlphaFoldDB" id="A0A1Y5X4E0"/>
<dbReference type="OrthoDB" id="4337668at2"/>
<dbReference type="Gene3D" id="2.60.20.10">
    <property type="entry name" value="Crystallins"/>
    <property type="match status" value="1"/>
</dbReference>
<keyword evidence="3" id="KW-1185">Reference proteome</keyword>
<evidence type="ECO:0000256" key="1">
    <source>
        <dbReference type="SAM" id="SignalP"/>
    </source>
</evidence>
<dbReference type="RefSeq" id="WP_084425233.1">
    <property type="nucleotide sequence ID" value="NZ_FWXV01000001.1"/>
</dbReference>
<feature type="chain" id="PRO_5013142370" description="Peptidase inhibitor family I36" evidence="1">
    <location>
        <begin position="26"/>
        <end position="144"/>
    </location>
</feature>
<name>A0A1Y5X4E0_KIBAR</name>
<protein>
    <recommendedName>
        <fullName evidence="4">Peptidase inhibitor family I36</fullName>
    </recommendedName>
</protein>
<gene>
    <name evidence="2" type="ORF">SAMN05661093_01556</name>
</gene>
<evidence type="ECO:0000313" key="3">
    <source>
        <dbReference type="Proteomes" id="UP000192674"/>
    </source>
</evidence>
<accession>A0A1Y5X4E0</accession>
<dbReference type="EMBL" id="FWXV01000001">
    <property type="protein sequence ID" value="SMC70390.1"/>
    <property type="molecule type" value="Genomic_DNA"/>
</dbReference>